<dbReference type="EMBL" id="AVOT02013549">
    <property type="protein sequence ID" value="MBW0496313.1"/>
    <property type="molecule type" value="Genomic_DNA"/>
</dbReference>
<sequence length="71" mass="7611">MEEWRMLSSVQARVVNAIMFRAQLRAGGEACAGVCSPTAPERPGLQGKCPRPRPAFNATIIIGASSQKPEN</sequence>
<gene>
    <name evidence="1" type="ORF">O181_036028</name>
</gene>
<name>A0A9Q3H8T5_9BASI</name>
<accession>A0A9Q3H8T5</accession>
<organism evidence="1 2">
    <name type="scientific">Austropuccinia psidii MF-1</name>
    <dbReference type="NCBI Taxonomy" id="1389203"/>
    <lineage>
        <taxon>Eukaryota</taxon>
        <taxon>Fungi</taxon>
        <taxon>Dikarya</taxon>
        <taxon>Basidiomycota</taxon>
        <taxon>Pucciniomycotina</taxon>
        <taxon>Pucciniomycetes</taxon>
        <taxon>Pucciniales</taxon>
        <taxon>Sphaerophragmiaceae</taxon>
        <taxon>Austropuccinia</taxon>
    </lineage>
</organism>
<reference evidence="1" key="1">
    <citation type="submission" date="2021-03" db="EMBL/GenBank/DDBJ databases">
        <title>Draft genome sequence of rust myrtle Austropuccinia psidii MF-1, a brazilian biotype.</title>
        <authorList>
            <person name="Quecine M.C."/>
            <person name="Pachon D.M.R."/>
            <person name="Bonatelli M.L."/>
            <person name="Correr F.H."/>
            <person name="Franceschini L.M."/>
            <person name="Leite T.F."/>
            <person name="Margarido G.R.A."/>
            <person name="Almeida C.A."/>
            <person name="Ferrarezi J.A."/>
            <person name="Labate C.A."/>
        </authorList>
    </citation>
    <scope>NUCLEOTIDE SEQUENCE</scope>
    <source>
        <strain evidence="1">MF-1</strain>
    </source>
</reference>
<keyword evidence="2" id="KW-1185">Reference proteome</keyword>
<dbReference type="AlphaFoldDB" id="A0A9Q3H8T5"/>
<proteinExistence type="predicted"/>
<dbReference type="Proteomes" id="UP000765509">
    <property type="component" value="Unassembled WGS sequence"/>
</dbReference>
<evidence type="ECO:0000313" key="2">
    <source>
        <dbReference type="Proteomes" id="UP000765509"/>
    </source>
</evidence>
<protein>
    <submittedName>
        <fullName evidence="1">Uncharacterized protein</fullName>
    </submittedName>
</protein>
<comment type="caution">
    <text evidence="1">The sequence shown here is derived from an EMBL/GenBank/DDBJ whole genome shotgun (WGS) entry which is preliminary data.</text>
</comment>
<evidence type="ECO:0000313" key="1">
    <source>
        <dbReference type="EMBL" id="MBW0496313.1"/>
    </source>
</evidence>